<keyword evidence="5" id="KW-1185">Reference proteome</keyword>
<dbReference type="EMBL" id="JACIVE010000055">
    <property type="protein sequence ID" value="MBB1095605.1"/>
    <property type="molecule type" value="Genomic_DNA"/>
</dbReference>
<dbReference type="Pfam" id="PF14278">
    <property type="entry name" value="TetR_C_8"/>
    <property type="match status" value="1"/>
</dbReference>
<proteinExistence type="predicted"/>
<dbReference type="Proteomes" id="UP000534578">
    <property type="component" value="Unassembled WGS sequence"/>
</dbReference>
<dbReference type="EMBL" id="JAJPDE010000066">
    <property type="protein sequence ID" value="MCD7130758.1"/>
    <property type="molecule type" value="Genomic_DNA"/>
</dbReference>
<accession>A0A7W3UIF8</accession>
<evidence type="ECO:0000259" key="1">
    <source>
        <dbReference type="Pfam" id="PF14278"/>
    </source>
</evidence>
<reference evidence="2 4" key="1">
    <citation type="submission" date="2020-07" db="EMBL/GenBank/DDBJ databases">
        <title>Description of Limosilactobacillus balticus sp. nov., Limosilactobacillus agrestis sp. nov., Limosilactobacillus albertensis sp. nov., Limosilactobacillus rudii sp. nov., Limosilactobacillus fastidiosus sp. nov., five novel Limosilactobacillus species isolated from the vertebrate gastrointestinal tract, and proposal of 6 subspecies of Limosilactobacillus reuteri adapted to the gastrointestinal tract of specific vertebrate hosts.</title>
        <authorList>
            <person name="Li F."/>
            <person name="Cheng C."/>
            <person name="Zheng J."/>
            <person name="Quevedo R.M."/>
            <person name="Li J."/>
            <person name="Roos S."/>
            <person name="Gaenzle M.G."/>
            <person name="Walter J."/>
        </authorList>
    </citation>
    <scope>NUCLEOTIDE SEQUENCE [LARGE SCALE GENOMIC DNA]</scope>
    <source>
        <strain evidence="2 4">BG-MG3-A</strain>
    </source>
</reference>
<evidence type="ECO:0000313" key="3">
    <source>
        <dbReference type="EMBL" id="MCD7130758.1"/>
    </source>
</evidence>
<protein>
    <submittedName>
        <fullName evidence="3">TetR family transcriptional regulator C-terminal domain-containing protein</fullName>
    </submittedName>
    <submittedName>
        <fullName evidence="2">TetR/AcrR family transcriptional regulator C-terminal domain-containing protein</fullName>
    </submittedName>
</protein>
<sequence length="134" mass="15527">MKAAFSEDHQYFLQDLKNKQALWQQYTILLTTVLTPINRERQLFRVLLSANGDAHFKQQLWKLVADEIDTRVDLYNAPFTDKLPRHYALVMNVDGLIGLIEAWLNNPHPESVEHFSQILTASQLIAPLNLLEEN</sequence>
<organism evidence="2 4">
    <name type="scientific">Limosilactobacillus agrestis</name>
    <dbReference type="NCBI Taxonomy" id="2759748"/>
    <lineage>
        <taxon>Bacteria</taxon>
        <taxon>Bacillati</taxon>
        <taxon>Bacillota</taxon>
        <taxon>Bacilli</taxon>
        <taxon>Lactobacillales</taxon>
        <taxon>Lactobacillaceae</taxon>
        <taxon>Limosilactobacillus</taxon>
    </lineage>
</organism>
<evidence type="ECO:0000313" key="5">
    <source>
        <dbReference type="Proteomes" id="UP001199710"/>
    </source>
</evidence>
<dbReference type="Gene3D" id="1.10.357.10">
    <property type="entry name" value="Tetracycline Repressor, domain 2"/>
    <property type="match status" value="1"/>
</dbReference>
<reference evidence="3 5" key="2">
    <citation type="submission" date="2021-12" db="EMBL/GenBank/DDBJ databases">
        <title>A phylogenomic analysis of Limosilactobacillus reuteri reveals ancient and stable evolutionary relationships with rodents and birds and zoonotic transmission to humans.</title>
        <authorList>
            <person name="Li F."/>
            <person name="Li X."/>
            <person name="Cheng C."/>
            <person name="Tollenaar S."/>
            <person name="Zhang J.S."/>
            <person name="Simpson D."/>
            <person name="Tasseva G."/>
            <person name="Perez-Munoz M.E."/>
            <person name="Frese S."/>
            <person name="Gaenzle M.G."/>
            <person name="Walter J."/>
            <person name="Zheng J."/>
        </authorList>
    </citation>
    <scope>NUCLEOTIDE SEQUENCE [LARGE SCALE GENOMIC DNA]</scope>
    <source>
        <strain evidence="3 5">BG-MG3-B</strain>
    </source>
</reference>
<feature type="domain" description="Transcriptional regulator TetR C-terminal Firmicutes type" evidence="1">
    <location>
        <begin position="31"/>
        <end position="120"/>
    </location>
</feature>
<gene>
    <name evidence="2" type="ORF">H5R92_05340</name>
    <name evidence="3" type="ORF">LTY36_06125</name>
</gene>
<dbReference type="InterPro" id="IPR039532">
    <property type="entry name" value="TetR_C_Firmicutes"/>
</dbReference>
<evidence type="ECO:0000313" key="2">
    <source>
        <dbReference type="EMBL" id="MBB1095605.1"/>
    </source>
</evidence>
<dbReference type="AlphaFoldDB" id="A0A7W3UIF8"/>
<dbReference type="RefSeq" id="WP_182578486.1">
    <property type="nucleotide sequence ID" value="NZ_JACIVE010000055.1"/>
</dbReference>
<name>A0A7W3UIF8_9LACO</name>
<comment type="caution">
    <text evidence="2">The sequence shown here is derived from an EMBL/GenBank/DDBJ whole genome shotgun (WGS) entry which is preliminary data.</text>
</comment>
<dbReference type="Proteomes" id="UP001199710">
    <property type="component" value="Unassembled WGS sequence"/>
</dbReference>
<evidence type="ECO:0000313" key="4">
    <source>
        <dbReference type="Proteomes" id="UP000534578"/>
    </source>
</evidence>